<gene>
    <name evidence="5" type="ORF">SAMN04488564_1021013</name>
</gene>
<dbReference type="InterPro" id="IPR018062">
    <property type="entry name" value="HTH_AraC-typ_CS"/>
</dbReference>
<dbReference type="Proteomes" id="UP000198583">
    <property type="component" value="Unassembled WGS sequence"/>
</dbReference>
<evidence type="ECO:0000256" key="2">
    <source>
        <dbReference type="ARBA" id="ARBA00023125"/>
    </source>
</evidence>
<dbReference type="RefSeq" id="WP_177320357.1">
    <property type="nucleotide sequence ID" value="NZ_FOYL01000002.1"/>
</dbReference>
<dbReference type="InterPro" id="IPR009057">
    <property type="entry name" value="Homeodomain-like_sf"/>
</dbReference>
<dbReference type="PANTHER" id="PTHR43436:SF1">
    <property type="entry name" value="TRANSCRIPTIONAL REGULATORY PROTEIN"/>
    <property type="match status" value="1"/>
</dbReference>
<dbReference type="PROSITE" id="PS01124">
    <property type="entry name" value="HTH_ARAC_FAMILY_2"/>
    <property type="match status" value="1"/>
</dbReference>
<name>A0A1I6DM90_9PSEU</name>
<keyword evidence="6" id="KW-1185">Reference proteome</keyword>
<keyword evidence="2 5" id="KW-0238">DNA-binding</keyword>
<proteinExistence type="predicted"/>
<dbReference type="STRING" id="84724.SAMN04488564_1021013"/>
<accession>A0A1I6DM90</accession>
<dbReference type="SMART" id="SM00342">
    <property type="entry name" value="HTH_ARAC"/>
    <property type="match status" value="1"/>
</dbReference>
<dbReference type="PANTHER" id="PTHR43436">
    <property type="entry name" value="ARAC-FAMILY TRANSCRIPTIONAL REGULATOR"/>
    <property type="match status" value="1"/>
</dbReference>
<dbReference type="PROSITE" id="PS00041">
    <property type="entry name" value="HTH_ARAC_FAMILY_1"/>
    <property type="match status" value="1"/>
</dbReference>
<dbReference type="GO" id="GO:0043565">
    <property type="term" value="F:sequence-specific DNA binding"/>
    <property type="evidence" value="ECO:0007669"/>
    <property type="project" value="InterPro"/>
</dbReference>
<keyword evidence="3" id="KW-0804">Transcription</keyword>
<reference evidence="6" key="1">
    <citation type="submission" date="2016-10" db="EMBL/GenBank/DDBJ databases">
        <authorList>
            <person name="Varghese N."/>
            <person name="Submissions S."/>
        </authorList>
    </citation>
    <scope>NUCLEOTIDE SEQUENCE [LARGE SCALE GENOMIC DNA]</scope>
    <source>
        <strain evidence="6">DSM 44232</strain>
    </source>
</reference>
<sequence>MTHLDEIRRGILRHAGAPGRPLWIGGVLVFAGDRVTEPMCTVTEPVLTLVAQGTKRTVLGAHTFDHGPGQIAVVTVDLPLTGHITSAPFLALGLKLEPKTIAQLLVDGGPAKIRPHDGPGISISDAEDRVLDPLARLLRLLDEPRDLRVLGASVRREIHWRLLNGPQAALMRQAGTADSRLALVASAIAWIKARYDRVIRIDDLAADVGTSVPTLNRHFRAVTALSPLQYQKQIRLQRARAALITAPHDVAAIGYSVGYDNPSQFSREYRRMFGAPPGQDALRLQHASIVQE</sequence>
<dbReference type="InterPro" id="IPR009594">
    <property type="entry name" value="Tscrpt_reg_HTH_AraC_N"/>
</dbReference>
<protein>
    <submittedName>
        <fullName evidence="5">AraC-type DNA-binding protein</fullName>
    </submittedName>
</protein>
<keyword evidence="1" id="KW-0805">Transcription regulation</keyword>
<organism evidence="5 6">
    <name type="scientific">Lentzea waywayandensis</name>
    <dbReference type="NCBI Taxonomy" id="84724"/>
    <lineage>
        <taxon>Bacteria</taxon>
        <taxon>Bacillati</taxon>
        <taxon>Actinomycetota</taxon>
        <taxon>Actinomycetes</taxon>
        <taxon>Pseudonocardiales</taxon>
        <taxon>Pseudonocardiaceae</taxon>
        <taxon>Lentzea</taxon>
    </lineage>
</organism>
<dbReference type="Pfam" id="PF06719">
    <property type="entry name" value="AraC_N"/>
    <property type="match status" value="1"/>
</dbReference>
<feature type="domain" description="HTH araC/xylS-type" evidence="4">
    <location>
        <begin position="185"/>
        <end position="283"/>
    </location>
</feature>
<dbReference type="SUPFAM" id="SSF46689">
    <property type="entry name" value="Homeodomain-like"/>
    <property type="match status" value="2"/>
</dbReference>
<evidence type="ECO:0000313" key="6">
    <source>
        <dbReference type="Proteomes" id="UP000198583"/>
    </source>
</evidence>
<dbReference type="InterPro" id="IPR018060">
    <property type="entry name" value="HTH_AraC"/>
</dbReference>
<evidence type="ECO:0000313" key="5">
    <source>
        <dbReference type="EMBL" id="SFR06478.1"/>
    </source>
</evidence>
<evidence type="ECO:0000256" key="3">
    <source>
        <dbReference type="ARBA" id="ARBA00023163"/>
    </source>
</evidence>
<dbReference type="Pfam" id="PF12833">
    <property type="entry name" value="HTH_18"/>
    <property type="match status" value="1"/>
</dbReference>
<dbReference type="Gene3D" id="1.10.10.60">
    <property type="entry name" value="Homeodomain-like"/>
    <property type="match status" value="1"/>
</dbReference>
<evidence type="ECO:0000256" key="1">
    <source>
        <dbReference type="ARBA" id="ARBA00023015"/>
    </source>
</evidence>
<dbReference type="AlphaFoldDB" id="A0A1I6DM90"/>
<dbReference type="EMBL" id="FOYL01000002">
    <property type="protein sequence ID" value="SFR06478.1"/>
    <property type="molecule type" value="Genomic_DNA"/>
</dbReference>
<evidence type="ECO:0000259" key="4">
    <source>
        <dbReference type="PROSITE" id="PS01124"/>
    </source>
</evidence>
<dbReference type="GO" id="GO:0003700">
    <property type="term" value="F:DNA-binding transcription factor activity"/>
    <property type="evidence" value="ECO:0007669"/>
    <property type="project" value="InterPro"/>
</dbReference>